<dbReference type="PANTHER" id="PTHR30204">
    <property type="entry name" value="REDOX-CYCLING DRUG-SENSING TRANSCRIPTIONAL ACTIVATOR SOXR"/>
    <property type="match status" value="1"/>
</dbReference>
<protein>
    <recommendedName>
        <fullName evidence="2">HTH merR-type domain-containing protein</fullName>
    </recommendedName>
</protein>
<reference evidence="3 4" key="1">
    <citation type="journal article" date="2019" name="Int. J. Syst. Evol. Microbiol.">
        <title>The Global Catalogue of Microorganisms (GCM) 10K type strain sequencing project: providing services to taxonomists for standard genome sequencing and annotation.</title>
        <authorList>
            <consortium name="The Broad Institute Genomics Platform"/>
            <consortium name="The Broad Institute Genome Sequencing Center for Infectious Disease"/>
            <person name="Wu L."/>
            <person name="Ma J."/>
        </authorList>
    </citation>
    <scope>NUCLEOTIDE SEQUENCE [LARGE SCALE GENOMIC DNA]</scope>
    <source>
        <strain evidence="3 4">JCM 15933</strain>
    </source>
</reference>
<keyword evidence="4" id="KW-1185">Reference proteome</keyword>
<dbReference type="SMART" id="SM00422">
    <property type="entry name" value="HTH_MERR"/>
    <property type="match status" value="1"/>
</dbReference>
<keyword evidence="1" id="KW-0238">DNA-binding</keyword>
<dbReference type="PANTHER" id="PTHR30204:SF93">
    <property type="entry name" value="HTH MERR-TYPE DOMAIN-CONTAINING PROTEIN"/>
    <property type="match status" value="1"/>
</dbReference>
<evidence type="ECO:0000256" key="1">
    <source>
        <dbReference type="ARBA" id="ARBA00023125"/>
    </source>
</evidence>
<dbReference type="EMBL" id="BAAAQD010000001">
    <property type="protein sequence ID" value="GAA1501434.1"/>
    <property type="molecule type" value="Genomic_DNA"/>
</dbReference>
<dbReference type="SUPFAM" id="SSF46955">
    <property type="entry name" value="Putative DNA-binding domain"/>
    <property type="match status" value="1"/>
</dbReference>
<proteinExistence type="predicted"/>
<accession>A0ABN1ZNV3</accession>
<evidence type="ECO:0000259" key="2">
    <source>
        <dbReference type="PROSITE" id="PS50937"/>
    </source>
</evidence>
<dbReference type="InterPro" id="IPR047057">
    <property type="entry name" value="MerR_fam"/>
</dbReference>
<dbReference type="InterPro" id="IPR000551">
    <property type="entry name" value="MerR-type_HTH_dom"/>
</dbReference>
<evidence type="ECO:0000313" key="4">
    <source>
        <dbReference type="Proteomes" id="UP001501470"/>
    </source>
</evidence>
<name>A0ABN1ZNV3_9ACTN</name>
<dbReference type="Pfam" id="PF13411">
    <property type="entry name" value="MerR_1"/>
    <property type="match status" value="1"/>
</dbReference>
<gene>
    <name evidence="3" type="ORF">GCM10009827_010880</name>
</gene>
<comment type="caution">
    <text evidence="3">The sequence shown here is derived from an EMBL/GenBank/DDBJ whole genome shotgun (WGS) entry which is preliminary data.</text>
</comment>
<sequence length="213" mass="23334">MRMYQSKGLLPGPEIRGRIGYYNSAHLARLRVIGRLQERGFSLAAIKDLLENWSRGASIAALVGEEQDLAAFGESTEMSPADFAALFPDGHVDPDVVRRAIGLGLLSFDPERGMVKAPSKAFVEIGRELAAHRIPPARAMTEFEELAADVRRIAQRFNVFFEEFVAEGSHDDLPAVERRFHRMAASAVQELLAQALRDAAAASGRHPGETPPS</sequence>
<dbReference type="Proteomes" id="UP001501470">
    <property type="component" value="Unassembled WGS sequence"/>
</dbReference>
<evidence type="ECO:0000313" key="3">
    <source>
        <dbReference type="EMBL" id="GAA1501434.1"/>
    </source>
</evidence>
<organism evidence="3 4">
    <name type="scientific">Dactylosporangium maewongense</name>
    <dbReference type="NCBI Taxonomy" id="634393"/>
    <lineage>
        <taxon>Bacteria</taxon>
        <taxon>Bacillati</taxon>
        <taxon>Actinomycetota</taxon>
        <taxon>Actinomycetes</taxon>
        <taxon>Micromonosporales</taxon>
        <taxon>Micromonosporaceae</taxon>
        <taxon>Dactylosporangium</taxon>
    </lineage>
</organism>
<dbReference type="Gene3D" id="1.10.1660.10">
    <property type="match status" value="1"/>
</dbReference>
<dbReference type="PROSITE" id="PS50937">
    <property type="entry name" value="HTH_MERR_2"/>
    <property type="match status" value="1"/>
</dbReference>
<feature type="domain" description="HTH merR-type" evidence="2">
    <location>
        <begin position="1"/>
        <end position="52"/>
    </location>
</feature>
<dbReference type="InterPro" id="IPR009061">
    <property type="entry name" value="DNA-bd_dom_put_sf"/>
</dbReference>